<gene>
    <name evidence="2" type="ORF">NJB1907Z4_C47500</name>
</gene>
<evidence type="ECO:0000313" key="2">
    <source>
        <dbReference type="EMBL" id="BDN84535.1"/>
    </source>
</evidence>
<reference evidence="2" key="1">
    <citation type="submission" date="2022-06" db="EMBL/GenBank/DDBJ databases">
        <title>Complete genome sequence of Mycobacterium pseudoshottsii NJB1907-Z4.</title>
        <authorList>
            <person name="Komine T."/>
            <person name="Fukano H."/>
            <person name="Wada S."/>
        </authorList>
    </citation>
    <scope>NUCLEOTIDE SEQUENCE</scope>
    <source>
        <strain evidence="2">NJB1907-Z4</strain>
    </source>
</reference>
<accession>A0A9N7QQR3</accession>
<proteinExistence type="predicted"/>
<dbReference type="Proteomes" id="UP001058626">
    <property type="component" value="Chromosome"/>
</dbReference>
<sequence>MDRQREWLGGRQPAAEFPVDQQRPHIAESHPQTNEIFDIDAAIAQRATVFIRLRDLGGEGDYAIEARDKIFRDHSHSQILALHLGAETTA</sequence>
<feature type="region of interest" description="Disordered" evidence="1">
    <location>
        <begin position="1"/>
        <end position="28"/>
    </location>
</feature>
<protein>
    <submittedName>
        <fullName evidence="2">Uncharacterized protein</fullName>
    </submittedName>
</protein>
<dbReference type="EMBL" id="AP026367">
    <property type="protein sequence ID" value="BDN84535.1"/>
    <property type="molecule type" value="Genomic_DNA"/>
</dbReference>
<dbReference type="AlphaFoldDB" id="A0A9N7QQR3"/>
<evidence type="ECO:0000256" key="1">
    <source>
        <dbReference type="SAM" id="MobiDB-lite"/>
    </source>
</evidence>
<name>A0A9N7QQR3_9MYCO</name>
<evidence type="ECO:0000313" key="3">
    <source>
        <dbReference type="Proteomes" id="UP001058626"/>
    </source>
</evidence>
<keyword evidence="3" id="KW-1185">Reference proteome</keyword>
<organism evidence="2 3">
    <name type="scientific">Mycobacterium pseudoshottsii</name>
    <dbReference type="NCBI Taxonomy" id="265949"/>
    <lineage>
        <taxon>Bacteria</taxon>
        <taxon>Bacillati</taxon>
        <taxon>Actinomycetota</taxon>
        <taxon>Actinomycetes</taxon>
        <taxon>Mycobacteriales</taxon>
        <taxon>Mycobacteriaceae</taxon>
        <taxon>Mycobacterium</taxon>
        <taxon>Mycobacterium ulcerans group</taxon>
    </lineage>
</organism>